<dbReference type="NCBIfam" id="NF002815">
    <property type="entry name" value="PRK02967.1"/>
    <property type="match status" value="1"/>
</dbReference>
<feature type="domain" description="Ribbon-helix-helix protein CopG" evidence="10">
    <location>
        <begin position="23"/>
        <end position="61"/>
    </location>
</feature>
<dbReference type="PANTHER" id="PTHR34719">
    <property type="entry name" value="NICKEL-RESPONSIVE REGULATOR"/>
    <property type="match status" value="1"/>
</dbReference>
<evidence type="ECO:0000256" key="1">
    <source>
        <dbReference type="ARBA" id="ARBA00008478"/>
    </source>
</evidence>
<sequence>MRYFAVLSTAFEQYDDEEDIMQRVTVTLDDELMAELDRVIAERGYQNRSEAIRDLARLGLKESMIETGKIENCVGILSYTYDHKARDLAKRLTTTFHDHHDLSIASMHIHLDQERCLEVSVLRGKTAAVRHFADHVTSERSVTYGELAIIPSPADGEPGHRHGQGESHDH</sequence>
<organism evidence="12 13">
    <name type="scientific">Rhizobium subbaraonis</name>
    <dbReference type="NCBI Taxonomy" id="908946"/>
    <lineage>
        <taxon>Bacteria</taxon>
        <taxon>Pseudomonadati</taxon>
        <taxon>Pseudomonadota</taxon>
        <taxon>Alphaproteobacteria</taxon>
        <taxon>Hyphomicrobiales</taxon>
        <taxon>Rhizobiaceae</taxon>
        <taxon>Rhizobium/Agrobacterium group</taxon>
        <taxon>Rhizobium</taxon>
    </lineage>
</organism>
<keyword evidence="13" id="KW-1185">Reference proteome</keyword>
<name>A0A285UTH4_9HYPH</name>
<dbReference type="SUPFAM" id="SSF47598">
    <property type="entry name" value="Ribbon-helix-helix"/>
    <property type="match status" value="1"/>
</dbReference>
<evidence type="ECO:0000313" key="13">
    <source>
        <dbReference type="Proteomes" id="UP000219167"/>
    </source>
</evidence>
<reference evidence="12 13" key="1">
    <citation type="submission" date="2017-08" db="EMBL/GenBank/DDBJ databases">
        <authorList>
            <person name="de Groot N.N."/>
        </authorList>
    </citation>
    <scope>NUCLEOTIDE SEQUENCE [LARGE SCALE GENOMIC DNA]</scope>
    <source>
        <strain evidence="12 13">JC85</strain>
    </source>
</reference>
<keyword evidence="5 8" id="KW-0238">DNA-binding</keyword>
<proteinExistence type="inferred from homology"/>
<comment type="function">
    <text evidence="8">Transcriptional regulator.</text>
</comment>
<evidence type="ECO:0000256" key="5">
    <source>
        <dbReference type="ARBA" id="ARBA00023125"/>
    </source>
</evidence>
<dbReference type="GO" id="GO:0016151">
    <property type="term" value="F:nickel cation binding"/>
    <property type="evidence" value="ECO:0007669"/>
    <property type="project" value="UniProtKB-UniRule"/>
</dbReference>
<feature type="binding site" evidence="8">
    <location>
        <position position="110"/>
    </location>
    <ligand>
        <name>Ni(2+)</name>
        <dbReference type="ChEBI" id="CHEBI:49786"/>
    </ligand>
</feature>
<dbReference type="Gene3D" id="3.30.70.1150">
    <property type="entry name" value="ACT-like. Chain A, domain 2"/>
    <property type="match status" value="1"/>
</dbReference>
<keyword evidence="4 8" id="KW-0805">Transcription regulation</keyword>
<dbReference type="InterPro" id="IPR050192">
    <property type="entry name" value="CopG/NikR_regulator"/>
</dbReference>
<dbReference type="Pfam" id="PF01402">
    <property type="entry name" value="RHH_1"/>
    <property type="match status" value="1"/>
</dbReference>
<evidence type="ECO:0000256" key="6">
    <source>
        <dbReference type="ARBA" id="ARBA00023163"/>
    </source>
</evidence>
<feature type="binding site" evidence="8">
    <location>
        <position position="97"/>
    </location>
    <ligand>
        <name>Ni(2+)</name>
        <dbReference type="ChEBI" id="CHEBI:49786"/>
    </ligand>
</feature>
<dbReference type="NCBIfam" id="NF003381">
    <property type="entry name" value="PRK04460.1"/>
    <property type="match status" value="1"/>
</dbReference>
<dbReference type="InterPro" id="IPR045865">
    <property type="entry name" value="ACT-like_dom_sf"/>
</dbReference>
<dbReference type="Pfam" id="PF08753">
    <property type="entry name" value="NikR_C"/>
    <property type="match status" value="1"/>
</dbReference>
<dbReference type="InterPro" id="IPR027271">
    <property type="entry name" value="Acetolactate_synth/TF_NikR_C"/>
</dbReference>
<evidence type="ECO:0000256" key="7">
    <source>
        <dbReference type="ARBA" id="ARBA00024723"/>
    </source>
</evidence>
<evidence type="ECO:0000259" key="10">
    <source>
        <dbReference type="Pfam" id="PF01402"/>
    </source>
</evidence>
<dbReference type="InterPro" id="IPR022988">
    <property type="entry name" value="Ni_resp_reg_NikR"/>
</dbReference>
<feature type="binding site" evidence="8">
    <location>
        <position position="116"/>
    </location>
    <ligand>
        <name>Ni(2+)</name>
        <dbReference type="ChEBI" id="CHEBI:49786"/>
    </ligand>
</feature>
<protein>
    <recommendedName>
        <fullName evidence="8">Putative nickel-responsive regulator</fullName>
    </recommendedName>
</protein>
<feature type="domain" description="Transcription factor NikR nickel binding C-terminal" evidence="11">
    <location>
        <begin position="74"/>
        <end position="149"/>
    </location>
</feature>
<evidence type="ECO:0000313" key="12">
    <source>
        <dbReference type="EMBL" id="SOC45164.1"/>
    </source>
</evidence>
<evidence type="ECO:0000256" key="2">
    <source>
        <dbReference type="ARBA" id="ARBA00022596"/>
    </source>
</evidence>
<dbReference type="InterPro" id="IPR014864">
    <property type="entry name" value="TF_NikR_Ni-bd_C"/>
</dbReference>
<dbReference type="HAMAP" id="MF_00476">
    <property type="entry name" value="NikR"/>
    <property type="match status" value="1"/>
</dbReference>
<feature type="compositionally biased region" description="Basic and acidic residues" evidence="9">
    <location>
        <begin position="157"/>
        <end position="170"/>
    </location>
</feature>
<dbReference type="Gene3D" id="1.10.1220.10">
    <property type="entry name" value="Met repressor-like"/>
    <property type="match status" value="1"/>
</dbReference>
<dbReference type="GO" id="GO:0003700">
    <property type="term" value="F:DNA-binding transcription factor activity"/>
    <property type="evidence" value="ECO:0007669"/>
    <property type="project" value="UniProtKB-UniRule"/>
</dbReference>
<dbReference type="InterPro" id="IPR013321">
    <property type="entry name" value="Arc_rbn_hlx_hlx"/>
</dbReference>
<dbReference type="PANTHER" id="PTHR34719:SF2">
    <property type="entry name" value="NICKEL-RESPONSIVE REGULATOR"/>
    <property type="match status" value="1"/>
</dbReference>
<dbReference type="GO" id="GO:0003677">
    <property type="term" value="F:DNA binding"/>
    <property type="evidence" value="ECO:0007669"/>
    <property type="project" value="UniProtKB-KW"/>
</dbReference>
<comment type="function">
    <text evidence="7">Transcriptional repressor of the nikABCDE operon. Is active in the presence of excessive concentrations of intracellular nickel.</text>
</comment>
<dbReference type="CDD" id="cd22231">
    <property type="entry name" value="RHH_NikR_HicB-like"/>
    <property type="match status" value="1"/>
</dbReference>
<gene>
    <name evidence="12" type="ORF">SAMN05892877_11438</name>
</gene>
<comment type="cofactor">
    <cofactor evidence="8">
        <name>Ni(2+)</name>
        <dbReference type="ChEBI" id="CHEBI:49786"/>
    </cofactor>
    <text evidence="8">Binds 1 nickel ion per subunit.</text>
</comment>
<keyword evidence="2 8" id="KW-0533">Nickel</keyword>
<dbReference type="InterPro" id="IPR010985">
    <property type="entry name" value="Ribbon_hlx_hlx"/>
</dbReference>
<evidence type="ECO:0000256" key="3">
    <source>
        <dbReference type="ARBA" id="ARBA00022723"/>
    </source>
</evidence>
<keyword evidence="6 8" id="KW-0804">Transcription</keyword>
<keyword evidence="3 8" id="KW-0479">Metal-binding</keyword>
<dbReference type="InterPro" id="IPR014160">
    <property type="entry name" value="Nickel_NikR_proteobac"/>
</dbReference>
<evidence type="ECO:0000256" key="8">
    <source>
        <dbReference type="HAMAP-Rule" id="MF_00476"/>
    </source>
</evidence>
<feature type="binding site" evidence="8">
    <location>
        <position position="108"/>
    </location>
    <ligand>
        <name>Ni(2+)</name>
        <dbReference type="ChEBI" id="CHEBI:49786"/>
    </ligand>
</feature>
<dbReference type="SUPFAM" id="SSF55021">
    <property type="entry name" value="ACT-like"/>
    <property type="match status" value="1"/>
</dbReference>
<dbReference type="AlphaFoldDB" id="A0A285UTH4"/>
<dbReference type="NCBIfam" id="TIGR02793">
    <property type="entry name" value="nikR"/>
    <property type="match status" value="1"/>
</dbReference>
<comment type="similarity">
    <text evidence="1 8">Belongs to the transcriptional regulatory CopG/NikR family.</text>
</comment>
<feature type="region of interest" description="Disordered" evidence="9">
    <location>
        <begin position="150"/>
        <end position="170"/>
    </location>
</feature>
<dbReference type="Proteomes" id="UP000219167">
    <property type="component" value="Unassembled WGS sequence"/>
</dbReference>
<dbReference type="GO" id="GO:0010045">
    <property type="term" value="P:response to nickel cation"/>
    <property type="evidence" value="ECO:0007669"/>
    <property type="project" value="InterPro"/>
</dbReference>
<accession>A0A285UTH4</accession>
<dbReference type="InterPro" id="IPR002145">
    <property type="entry name" value="CopG"/>
</dbReference>
<dbReference type="EMBL" id="OBQD01000014">
    <property type="protein sequence ID" value="SOC45164.1"/>
    <property type="molecule type" value="Genomic_DNA"/>
</dbReference>
<evidence type="ECO:0000256" key="4">
    <source>
        <dbReference type="ARBA" id="ARBA00023015"/>
    </source>
</evidence>
<evidence type="ECO:0000259" key="11">
    <source>
        <dbReference type="Pfam" id="PF08753"/>
    </source>
</evidence>
<evidence type="ECO:0000256" key="9">
    <source>
        <dbReference type="SAM" id="MobiDB-lite"/>
    </source>
</evidence>